<dbReference type="Pfam" id="PF14240">
    <property type="entry name" value="YHYH"/>
    <property type="match status" value="1"/>
</dbReference>
<keyword evidence="1" id="KW-0732">Signal</keyword>
<keyword evidence="4" id="KW-1185">Reference proteome</keyword>
<comment type="caution">
    <text evidence="3">The sequence shown here is derived from an EMBL/GenBank/DDBJ whole genome shotgun (WGS) entry which is preliminary data.</text>
</comment>
<dbReference type="InterPro" id="IPR025924">
    <property type="entry name" value="YHYH_dom"/>
</dbReference>
<dbReference type="EMBL" id="CAJNOC010000176">
    <property type="protein sequence ID" value="CAF0723058.1"/>
    <property type="molecule type" value="Genomic_DNA"/>
</dbReference>
<feature type="chain" id="PRO_5033057194" description="YHYH domain-containing protein" evidence="1">
    <location>
        <begin position="17"/>
        <end position="340"/>
    </location>
</feature>
<organism evidence="3 4">
    <name type="scientific">Brachionus calyciflorus</name>
    <dbReference type="NCBI Taxonomy" id="104777"/>
    <lineage>
        <taxon>Eukaryota</taxon>
        <taxon>Metazoa</taxon>
        <taxon>Spiralia</taxon>
        <taxon>Gnathifera</taxon>
        <taxon>Rotifera</taxon>
        <taxon>Eurotatoria</taxon>
        <taxon>Monogononta</taxon>
        <taxon>Pseudotrocha</taxon>
        <taxon>Ploima</taxon>
        <taxon>Brachionidae</taxon>
        <taxon>Brachionus</taxon>
    </lineage>
</organism>
<accession>A0A813MJI9</accession>
<evidence type="ECO:0000313" key="4">
    <source>
        <dbReference type="Proteomes" id="UP000663879"/>
    </source>
</evidence>
<dbReference type="OrthoDB" id="197925at2759"/>
<evidence type="ECO:0000256" key="1">
    <source>
        <dbReference type="SAM" id="SignalP"/>
    </source>
</evidence>
<feature type="domain" description="YHYH" evidence="2">
    <location>
        <begin position="78"/>
        <end position="276"/>
    </location>
</feature>
<proteinExistence type="predicted"/>
<reference evidence="3" key="1">
    <citation type="submission" date="2021-02" db="EMBL/GenBank/DDBJ databases">
        <authorList>
            <person name="Nowell W R."/>
        </authorList>
    </citation>
    <scope>NUCLEOTIDE SEQUENCE</scope>
    <source>
        <strain evidence="3">Ploen Becks lab</strain>
    </source>
</reference>
<evidence type="ECO:0000259" key="2">
    <source>
        <dbReference type="Pfam" id="PF14240"/>
    </source>
</evidence>
<protein>
    <recommendedName>
        <fullName evidence="2">YHYH domain-containing protein</fullName>
    </recommendedName>
</protein>
<dbReference type="AlphaFoldDB" id="A0A813MJI9"/>
<sequence>MFKLVISLSILSFIQCQTNPAITKWIQSTGAGYKGFRTNIYKIEYSSNYVYVQTNSIPSHSIGPWSSNPNDASGKNYTFKIPLNPTENTGAKTETPLGHIGLWINGVSVYNADDGMTYNNKGVWKRNAYVFEGVSFDACKGHPDGSSEYHQHINPSCLYNSTSTTHSPLIGFAFDGYPIYGPYGYSTATDSNSAIKRLTTSYKTRSIADRTTLSNGTVLTADLQGPTLSEYALGSFLQDYEYSAGYGDLDVYNGRYCKTPEYPSGTYAYFVATDASLAPVYPFVIGPTYRGNVVRDNIGPTSGKVSVTEATSLYYQYSSAQLNLFNLFTLVSAFLASRLF</sequence>
<feature type="signal peptide" evidence="1">
    <location>
        <begin position="1"/>
        <end position="16"/>
    </location>
</feature>
<gene>
    <name evidence="3" type="ORF">OXX778_LOCUS2304</name>
</gene>
<name>A0A813MJI9_9BILA</name>
<evidence type="ECO:0000313" key="3">
    <source>
        <dbReference type="EMBL" id="CAF0723058.1"/>
    </source>
</evidence>
<dbReference type="Proteomes" id="UP000663879">
    <property type="component" value="Unassembled WGS sequence"/>
</dbReference>